<dbReference type="InterPro" id="IPR009057">
    <property type="entry name" value="Homeodomain-like_sf"/>
</dbReference>
<dbReference type="Proteomes" id="UP000856022">
    <property type="component" value="Unassembled WGS sequence"/>
</dbReference>
<keyword evidence="2" id="KW-0238">DNA-binding</keyword>
<dbReference type="PANTHER" id="PTHR43280">
    <property type="entry name" value="ARAC-FAMILY TRANSCRIPTIONAL REGULATOR"/>
    <property type="match status" value="1"/>
</dbReference>
<dbReference type="EMBL" id="CP097356">
    <property type="protein sequence ID" value="UYV28596.1"/>
    <property type="molecule type" value="Genomic_DNA"/>
</dbReference>
<evidence type="ECO:0000256" key="1">
    <source>
        <dbReference type="ARBA" id="ARBA00023015"/>
    </source>
</evidence>
<dbReference type="Pfam" id="PF02311">
    <property type="entry name" value="AraC_binding"/>
    <property type="match status" value="1"/>
</dbReference>
<dbReference type="InterPro" id="IPR003313">
    <property type="entry name" value="AraC-bd"/>
</dbReference>
<dbReference type="Gene3D" id="1.10.10.60">
    <property type="entry name" value="Homeodomain-like"/>
    <property type="match status" value="1"/>
</dbReference>
<reference evidence="9 15" key="5">
    <citation type="submission" date="2020-04" db="EMBL/GenBank/DDBJ databases">
        <title>Whole-genome sequencing of Vibrio spp. from China reveals different genetic environments of blaCTX-M-14 among diverse lineages.</title>
        <authorList>
            <person name="Zheng Z."/>
            <person name="Ye L."/>
            <person name="Chen S."/>
        </authorList>
    </citation>
    <scope>NUCLEOTIDE SEQUENCE [LARGE SCALE GENOMIC DNA]</scope>
    <source>
        <strain evidence="9 15">Vb0551</strain>
    </source>
</reference>
<evidence type="ECO:0000313" key="13">
    <source>
        <dbReference type="Proteomes" id="UP000037697"/>
    </source>
</evidence>
<organism evidence="9 15">
    <name type="scientific">Vibrio parahaemolyticus</name>
    <dbReference type="NCBI Taxonomy" id="670"/>
    <lineage>
        <taxon>Bacteria</taxon>
        <taxon>Pseudomonadati</taxon>
        <taxon>Pseudomonadota</taxon>
        <taxon>Gammaproteobacteria</taxon>
        <taxon>Vibrionales</taxon>
        <taxon>Vibrionaceae</taxon>
        <taxon>Vibrio</taxon>
    </lineage>
</organism>
<evidence type="ECO:0000313" key="15">
    <source>
        <dbReference type="Proteomes" id="UP000518904"/>
    </source>
</evidence>
<evidence type="ECO:0000313" key="10">
    <source>
        <dbReference type="EMBL" id="QHH12434.1"/>
    </source>
</evidence>
<name>A0A072G0V4_VIBPH</name>
<reference evidence="12" key="8">
    <citation type="submission" date="2022-12" db="EMBL/GenBank/DDBJ databases">
        <title>Vibrio parahaemolyticus become highly virulent by producing novel Tc toxins.</title>
        <authorList>
            <person name="Yang F."/>
            <person name="You Y."/>
            <person name="Lai Q."/>
            <person name="Xu L."/>
            <person name="Li F."/>
        </authorList>
    </citation>
    <scope>NUCLEOTIDE SEQUENCE</scope>
    <source>
        <strain evidence="12">Vp-HL-202005</strain>
    </source>
</reference>
<dbReference type="Proteomes" id="UP001156560">
    <property type="component" value="Chromosome 2"/>
</dbReference>
<evidence type="ECO:0000259" key="4">
    <source>
        <dbReference type="PROSITE" id="PS01124"/>
    </source>
</evidence>
<evidence type="ECO:0000313" key="9">
    <source>
        <dbReference type="EMBL" id="NMU83658.1"/>
    </source>
</evidence>
<evidence type="ECO:0000256" key="2">
    <source>
        <dbReference type="ARBA" id="ARBA00023125"/>
    </source>
</evidence>
<evidence type="ECO:0000313" key="12">
    <source>
        <dbReference type="EMBL" id="WAT93069.1"/>
    </source>
</evidence>
<reference evidence="5" key="2">
    <citation type="journal article" date="2018" name="Genome Biol.">
        <title>SKESA: strategic k-mer extension for scrupulous assemblies.</title>
        <authorList>
            <person name="Souvorov A."/>
            <person name="Agarwala R."/>
            <person name="Lipman D.J."/>
        </authorList>
    </citation>
    <scope>NUCLEOTIDE SEQUENCE</scope>
    <source>
        <strain evidence="5">1930</strain>
    </source>
</reference>
<evidence type="ECO:0000313" key="7">
    <source>
        <dbReference type="EMBL" id="MCC3804921.1"/>
    </source>
</evidence>
<dbReference type="InterPro" id="IPR018060">
    <property type="entry name" value="HTH_AraC"/>
</dbReference>
<dbReference type="GO" id="GO:0003700">
    <property type="term" value="F:DNA-binding transcription factor activity"/>
    <property type="evidence" value="ECO:0007669"/>
    <property type="project" value="InterPro"/>
</dbReference>
<reference evidence="5" key="4">
    <citation type="submission" date="2019-12" db="EMBL/GenBank/DDBJ databases">
        <authorList>
            <consortium name="NCBI Pathogen Detection Project"/>
        </authorList>
    </citation>
    <scope>NUCLEOTIDE SEQUENCE</scope>
    <source>
        <strain evidence="5">1930</strain>
    </source>
</reference>
<protein>
    <submittedName>
        <fullName evidence="6">AraC family transcriptional regulator</fullName>
    </submittedName>
    <submittedName>
        <fullName evidence="5">Helix-turn-helix domain-containing protein</fullName>
    </submittedName>
    <submittedName>
        <fullName evidence="9">Helix-turn-helix transcriptional regulator</fullName>
    </submittedName>
</protein>
<dbReference type="EMBL" id="JAUHGG010000001">
    <property type="protein sequence ID" value="MDS1819811.1"/>
    <property type="molecule type" value="Genomic_DNA"/>
</dbReference>
<sequence>MEEKQERYTISEKTYQEFIDHTRVLALEERGIVQCGIATCRDFFSVYRKNQKKHMLLYTVRGKGWLESGACRYELEPGSLVVVPAGIENGFGMEDETWQIAWVFLSQHKEWSMVGENISYQLTPAPEVMYSCIQTLLRSINLSIDYGSAVGAHSVAQLELMLNMPSSESVSRNQLKLRRVFDLVQRQLHKDWSVEQLAALYPCSEPHLHRLTQQQFGRSPMAHLMRMRMEYAARLLRSTEWPIQHIGEIVGYPTSANFSTRFKAWSSMTPREFRQNGRIERDPEK</sequence>
<reference evidence="7" key="6">
    <citation type="submission" date="2020-09" db="EMBL/GenBank/DDBJ databases">
        <title>Genome sequence of Vibrio parahaemolyticus isolates.</title>
        <authorList>
            <person name="Hammerl J.A."/>
            <person name="Strauch E."/>
        </authorList>
    </citation>
    <scope>NUCLEOTIDE SEQUENCE</scope>
    <source>
        <strain evidence="7">17-VB00146</strain>
    </source>
</reference>
<dbReference type="PANTHER" id="PTHR43280:SF2">
    <property type="entry name" value="HTH-TYPE TRANSCRIPTIONAL REGULATOR EXSA"/>
    <property type="match status" value="1"/>
</dbReference>
<accession>A0A072G0V4</accession>
<dbReference type="Proteomes" id="UP000726777">
    <property type="component" value="Unassembled WGS sequence"/>
</dbReference>
<reference evidence="8" key="9">
    <citation type="submission" date="2023-06" db="EMBL/GenBank/DDBJ databases">
        <title>Genomic Diversity of Vibrio spp. and Metagenomic Analysis of Pathogens in Florida Gulf Coastal Waters Following Hurricane Ian.</title>
        <authorList>
            <person name="Brumfield K.D."/>
        </authorList>
    </citation>
    <scope>NUCLEOTIDE SEQUENCE</scope>
    <source>
        <strain evidence="8">WBS2B-138</strain>
    </source>
</reference>
<reference evidence="10 14" key="3">
    <citation type="submission" date="2018-12" db="EMBL/GenBank/DDBJ databases">
        <title>Genomic insights into the evolutionary origins and pathogenicity of five Vibrio parahaemolyticus strains isolated from the shrimp with acute hepatopancreatic necrosis disease (AHPND).</title>
        <authorList>
            <person name="Yang Q."/>
            <person name="Dong X."/>
            <person name="Xie G."/>
            <person name="Fu S."/>
            <person name="Zou P."/>
            <person name="Sun J."/>
            <person name="Wang Y."/>
            <person name="Huang J."/>
        </authorList>
    </citation>
    <scope>NUCLEOTIDE SEQUENCE [LARGE SCALE GENOMIC DNA]</scope>
    <source>
        <strain evidence="10 14">20160303005-1</strain>
    </source>
</reference>
<dbReference type="EMBL" id="JABCLB010001107">
    <property type="protein sequence ID" value="NMU83658.1"/>
    <property type="molecule type" value="Genomic_DNA"/>
</dbReference>
<proteinExistence type="predicted"/>
<dbReference type="PROSITE" id="PS01124">
    <property type="entry name" value="HTH_ARAC_FAMILY_2"/>
    <property type="match status" value="1"/>
</dbReference>
<dbReference type="InterPro" id="IPR037923">
    <property type="entry name" value="HTH-like"/>
</dbReference>
<dbReference type="Pfam" id="PF12833">
    <property type="entry name" value="HTH_18"/>
    <property type="match status" value="1"/>
</dbReference>
<reference evidence="11" key="7">
    <citation type="submission" date="2022-05" db="EMBL/GenBank/DDBJ databases">
        <title>Megaplasmid of Vibrio parahaemolyticus.</title>
        <authorList>
            <person name="Strauch E."/>
            <person name="Borowiak M."/>
        </authorList>
    </citation>
    <scope>NUCLEOTIDE SEQUENCE</scope>
    <source>
        <strain evidence="11">16-VB00198</strain>
    </source>
</reference>
<dbReference type="Proteomes" id="UP000037697">
    <property type="component" value="Unassembled WGS sequence"/>
</dbReference>
<dbReference type="EMBL" id="CP114195">
    <property type="protein sequence ID" value="WAT93069.1"/>
    <property type="molecule type" value="Genomic_DNA"/>
</dbReference>
<evidence type="ECO:0000256" key="3">
    <source>
        <dbReference type="ARBA" id="ARBA00023163"/>
    </source>
</evidence>
<dbReference type="Proteomes" id="UP001253193">
    <property type="component" value="Unassembled WGS sequence"/>
</dbReference>
<dbReference type="GO" id="GO:0043565">
    <property type="term" value="F:sequence-specific DNA binding"/>
    <property type="evidence" value="ECO:0007669"/>
    <property type="project" value="InterPro"/>
</dbReference>
<dbReference type="AlphaFoldDB" id="A0A072G0V4"/>
<feature type="domain" description="HTH araC/xylS-type" evidence="4">
    <location>
        <begin position="178"/>
        <end position="276"/>
    </location>
</feature>
<dbReference type="EMBL" id="LIRS01000067">
    <property type="protein sequence ID" value="KOY32333.1"/>
    <property type="molecule type" value="Genomic_DNA"/>
</dbReference>
<evidence type="ECO:0000313" key="8">
    <source>
        <dbReference type="EMBL" id="MDS1819811.1"/>
    </source>
</evidence>
<dbReference type="Proteomes" id="UP001163036">
    <property type="component" value="Chromosome 2"/>
</dbReference>
<keyword evidence="3" id="KW-0804">Transcription</keyword>
<dbReference type="EMBL" id="CP034299">
    <property type="protein sequence ID" value="QHH12434.1"/>
    <property type="molecule type" value="Genomic_DNA"/>
</dbReference>
<dbReference type="Proteomes" id="UP000464718">
    <property type="component" value="Chromosome ii"/>
</dbReference>
<keyword evidence="1" id="KW-0805">Transcription regulation</keyword>
<dbReference type="EMBL" id="DACQKT010000002">
    <property type="protein sequence ID" value="HAS6676404.1"/>
    <property type="molecule type" value="Genomic_DNA"/>
</dbReference>
<dbReference type="SMART" id="SM00342">
    <property type="entry name" value="HTH_ARAC"/>
    <property type="match status" value="1"/>
</dbReference>
<dbReference type="Proteomes" id="UP000518904">
    <property type="component" value="Unassembled WGS sequence"/>
</dbReference>
<dbReference type="SUPFAM" id="SSF46689">
    <property type="entry name" value="Homeodomain-like"/>
    <property type="match status" value="2"/>
</dbReference>
<dbReference type="SUPFAM" id="SSF51215">
    <property type="entry name" value="Regulatory protein AraC"/>
    <property type="match status" value="1"/>
</dbReference>
<evidence type="ECO:0000313" key="14">
    <source>
        <dbReference type="Proteomes" id="UP000464718"/>
    </source>
</evidence>
<evidence type="ECO:0000313" key="5">
    <source>
        <dbReference type="EMBL" id="HAS6676404.1"/>
    </source>
</evidence>
<dbReference type="Gene3D" id="2.60.120.280">
    <property type="entry name" value="Regulatory protein AraC"/>
    <property type="match status" value="1"/>
</dbReference>
<evidence type="ECO:0000313" key="6">
    <source>
        <dbReference type="EMBL" id="KOY32333.1"/>
    </source>
</evidence>
<dbReference type="RefSeq" id="WP_005460898.1">
    <property type="nucleotide sequence ID" value="NZ_CABMHD010000003.1"/>
</dbReference>
<gene>
    <name evidence="6" type="ORF">ACX05_08960</name>
    <name evidence="10" type="ORF">EHC69_24505</name>
    <name evidence="9" type="ORF">HKB16_12245</name>
    <name evidence="5" type="ORF">I7278_06240</name>
    <name evidence="7" type="ORF">IB292_07670</name>
    <name evidence="11" type="ORF">M5598_23105</name>
    <name evidence="12" type="ORF">O1Q84_18880</name>
    <name evidence="8" type="ORF">QX249_04040</name>
</gene>
<reference evidence="6 13" key="1">
    <citation type="submission" date="2015-07" db="EMBL/GenBank/DDBJ databases">
        <title>Foodborne Vibrio parahaemolyticus Isolates.</title>
        <authorList>
            <person name="Ronholm J."/>
            <person name="Petronella N."/>
            <person name="Kenwell R."/>
            <person name="Banerjee S."/>
        </authorList>
    </citation>
    <scope>NUCLEOTIDE SEQUENCE [LARGE SCALE GENOMIC DNA]</scope>
    <source>
        <strain evidence="6 13">HS-06-05</strain>
    </source>
</reference>
<evidence type="ECO:0000313" key="11">
    <source>
        <dbReference type="EMBL" id="UYV28596.1"/>
    </source>
</evidence>
<dbReference type="EMBL" id="JACVHL010000006">
    <property type="protein sequence ID" value="MCC3804921.1"/>
    <property type="molecule type" value="Genomic_DNA"/>
</dbReference>